<dbReference type="GO" id="GO:0005948">
    <property type="term" value="C:acetolactate synthase complex"/>
    <property type="evidence" value="ECO:0007669"/>
    <property type="project" value="TreeGrafter"/>
</dbReference>
<dbReference type="Gene3D" id="3.40.50.970">
    <property type="match status" value="2"/>
</dbReference>
<dbReference type="InterPro" id="IPR045229">
    <property type="entry name" value="TPP_enz"/>
</dbReference>
<dbReference type="PANTHER" id="PTHR18968:SF164">
    <property type="entry name" value="PYRUVATE DECARBOXYLASE"/>
    <property type="match status" value="1"/>
</dbReference>
<dbReference type="GO" id="GO:0050660">
    <property type="term" value="F:flavin adenine dinucleotide binding"/>
    <property type="evidence" value="ECO:0007669"/>
    <property type="project" value="TreeGrafter"/>
</dbReference>
<feature type="domain" description="Thiamine pyrophosphate enzyme N-terminal TPP-binding" evidence="4">
    <location>
        <begin position="12"/>
        <end position="140"/>
    </location>
</feature>
<feature type="domain" description="Thiamine pyrophosphate enzyme TPP-binding" evidence="3">
    <location>
        <begin position="432"/>
        <end position="568"/>
    </location>
</feature>
<comment type="similarity">
    <text evidence="1">Belongs to the TPP enzyme family.</text>
</comment>
<evidence type="ECO:0000256" key="2">
    <source>
        <dbReference type="ARBA" id="ARBA00023052"/>
    </source>
</evidence>
<sequence length="576" mass="62351">MNPSAPENRSTSSHFLDGLLEVGIDYLFCNMGTDHAPIIEELAERRKQGRKSPAVFLCPHESTAAHMAGGYAAVTGRGQGVLVHVDVGTANASMAMHNLLRSRLPVLLMAGKAPFTTSGELLGSRDTYVHFIQEPFDQGALVRPYVKWEWTLPSGVVVKETLRRAHSVMHSEPKGPVYLMLPRETLTETWPDDRVRAYPAEQFGPLEAGGADPEVIGRIADALLGAEHPILVTAYAGRSPRTSAAIEALALGAGIRVFESNMVNNMSHEGPCFCGGQPGPHLARADVALMVDVDVPWFPRDVQFNEQTFWVQIDVDVLKQDSPMWTFPANLRVQADSARVLEQVLEEINRRGPPGLEAAARARCVQIAEERRRVRDDAARKAADPGAPGRINPHFLFAELARHIGDHDIIMNEAVRNAPALAAQIPRPVPGTMVRVGGGGLGASGGMALGAKLACPDRMVIQVVGDGSFYFNNPSSVFAVSRRYQLPLLTVVLDNGGWSAVKQSTLRVYPEGEAQAQDAFEAELPQGVEYTRIGEAFGAHGVKVTEPERLAQAVQDCVAAVRSGRSSILHVQITAF</sequence>
<dbReference type="PANTHER" id="PTHR18968">
    <property type="entry name" value="THIAMINE PYROPHOSPHATE ENZYMES"/>
    <property type="match status" value="1"/>
</dbReference>
<dbReference type="InterPro" id="IPR029035">
    <property type="entry name" value="DHS-like_NAD/FAD-binding_dom"/>
</dbReference>
<dbReference type="PROSITE" id="PS00187">
    <property type="entry name" value="TPP_ENZYMES"/>
    <property type="match status" value="1"/>
</dbReference>
<dbReference type="InterPro" id="IPR029061">
    <property type="entry name" value="THDP-binding"/>
</dbReference>
<organism evidence="5 6">
    <name type="scientific">Pigmentiphaga kullae</name>
    <dbReference type="NCBI Taxonomy" id="151784"/>
    <lineage>
        <taxon>Bacteria</taxon>
        <taxon>Pseudomonadati</taxon>
        <taxon>Pseudomonadota</taxon>
        <taxon>Betaproteobacteria</taxon>
        <taxon>Burkholderiales</taxon>
        <taxon>Alcaligenaceae</taxon>
        <taxon>Pigmentiphaga</taxon>
    </lineage>
</organism>
<dbReference type="AlphaFoldDB" id="A0A4Q7NCV5"/>
<comment type="caution">
    <text evidence="5">The sequence shown here is derived from an EMBL/GenBank/DDBJ whole genome shotgun (WGS) entry which is preliminary data.</text>
</comment>
<dbReference type="EMBL" id="SGXC01000002">
    <property type="protein sequence ID" value="RZS80878.1"/>
    <property type="molecule type" value="Genomic_DNA"/>
</dbReference>
<protein>
    <submittedName>
        <fullName evidence="5">Acetolactate synthase-1/2/3 large subunit</fullName>
    </submittedName>
</protein>
<dbReference type="GO" id="GO:0000287">
    <property type="term" value="F:magnesium ion binding"/>
    <property type="evidence" value="ECO:0007669"/>
    <property type="project" value="InterPro"/>
</dbReference>
<dbReference type="InterPro" id="IPR012001">
    <property type="entry name" value="Thiamin_PyroP_enz_TPP-bd_dom"/>
</dbReference>
<dbReference type="Pfam" id="PF02775">
    <property type="entry name" value="TPP_enzyme_C"/>
    <property type="match status" value="1"/>
</dbReference>
<dbReference type="GO" id="GO:0003984">
    <property type="term" value="F:acetolactate synthase activity"/>
    <property type="evidence" value="ECO:0007669"/>
    <property type="project" value="TreeGrafter"/>
</dbReference>
<reference evidence="5 6" key="1">
    <citation type="submission" date="2019-02" db="EMBL/GenBank/DDBJ databases">
        <title>Genomic Encyclopedia of Type Strains, Phase IV (KMG-IV): sequencing the most valuable type-strain genomes for metagenomic binning, comparative biology and taxonomic classification.</title>
        <authorList>
            <person name="Goeker M."/>
        </authorList>
    </citation>
    <scope>NUCLEOTIDE SEQUENCE [LARGE SCALE GENOMIC DNA]</scope>
    <source>
        <strain evidence="5 6">K24</strain>
    </source>
</reference>
<evidence type="ECO:0000259" key="4">
    <source>
        <dbReference type="Pfam" id="PF02776"/>
    </source>
</evidence>
<dbReference type="InterPro" id="IPR000399">
    <property type="entry name" value="TPP-bd_CS"/>
</dbReference>
<dbReference type="SUPFAM" id="SSF52518">
    <property type="entry name" value="Thiamin diphosphate-binding fold (THDP-binding)"/>
    <property type="match status" value="2"/>
</dbReference>
<keyword evidence="6" id="KW-1185">Reference proteome</keyword>
<evidence type="ECO:0000313" key="6">
    <source>
        <dbReference type="Proteomes" id="UP000292445"/>
    </source>
</evidence>
<dbReference type="GO" id="GO:0009099">
    <property type="term" value="P:L-valine biosynthetic process"/>
    <property type="evidence" value="ECO:0007669"/>
    <property type="project" value="TreeGrafter"/>
</dbReference>
<keyword evidence="2" id="KW-0786">Thiamine pyrophosphate</keyword>
<dbReference type="RefSeq" id="WP_130358492.1">
    <property type="nucleotide sequence ID" value="NZ_SGXC01000002.1"/>
</dbReference>
<accession>A0A4Q7NCV5</accession>
<dbReference type="InterPro" id="IPR011766">
    <property type="entry name" value="TPP_enzyme_TPP-bd"/>
</dbReference>
<dbReference type="OrthoDB" id="2254214at2"/>
<dbReference type="GO" id="GO:0009097">
    <property type="term" value="P:isoleucine biosynthetic process"/>
    <property type="evidence" value="ECO:0007669"/>
    <property type="project" value="TreeGrafter"/>
</dbReference>
<dbReference type="Pfam" id="PF02776">
    <property type="entry name" value="TPP_enzyme_N"/>
    <property type="match status" value="1"/>
</dbReference>
<dbReference type="CDD" id="cd02002">
    <property type="entry name" value="TPP_BFDC"/>
    <property type="match status" value="1"/>
</dbReference>
<dbReference type="Gene3D" id="3.40.50.1220">
    <property type="entry name" value="TPP-binding domain"/>
    <property type="match status" value="1"/>
</dbReference>
<gene>
    <name evidence="5" type="ORF">EV675_3491</name>
</gene>
<evidence type="ECO:0000259" key="3">
    <source>
        <dbReference type="Pfam" id="PF02775"/>
    </source>
</evidence>
<proteinExistence type="inferred from homology"/>
<dbReference type="CDD" id="cd07035">
    <property type="entry name" value="TPP_PYR_POX_like"/>
    <property type="match status" value="1"/>
</dbReference>
<dbReference type="SUPFAM" id="SSF52467">
    <property type="entry name" value="DHS-like NAD/FAD-binding domain"/>
    <property type="match status" value="1"/>
</dbReference>
<dbReference type="Proteomes" id="UP000292445">
    <property type="component" value="Unassembled WGS sequence"/>
</dbReference>
<dbReference type="NCBIfam" id="NF006203">
    <property type="entry name" value="PRK08327.1"/>
    <property type="match status" value="1"/>
</dbReference>
<dbReference type="GO" id="GO:0030976">
    <property type="term" value="F:thiamine pyrophosphate binding"/>
    <property type="evidence" value="ECO:0007669"/>
    <property type="project" value="InterPro"/>
</dbReference>
<evidence type="ECO:0000256" key="1">
    <source>
        <dbReference type="ARBA" id="ARBA00007812"/>
    </source>
</evidence>
<evidence type="ECO:0000313" key="5">
    <source>
        <dbReference type="EMBL" id="RZS80878.1"/>
    </source>
</evidence>
<name>A0A4Q7NCV5_9BURK</name>